<keyword evidence="1" id="KW-0732">Signal</keyword>
<dbReference type="Gene3D" id="3.30.310.70">
    <property type="entry name" value="TT1751-like domain"/>
    <property type="match status" value="1"/>
</dbReference>
<feature type="chain" id="PRO_5045275959" description="DUF302 domain-containing protein" evidence="1">
    <location>
        <begin position="22"/>
        <end position="151"/>
    </location>
</feature>
<sequence>MHLLRMTTVAATFCVMAPALAASSNGIEYITSDSTFEQVSEQLNAALDEKGLTLVATIDHTQNAANNGLELPPTATFIFGNPNVGTPMMQCQGSVALDLPQKMVVRETSDGVRLEWNAPEYLAERHGLEACDLPLENVANVLRDVAQSAAQ</sequence>
<evidence type="ECO:0000256" key="1">
    <source>
        <dbReference type="SAM" id="SignalP"/>
    </source>
</evidence>
<dbReference type="EMBL" id="BMHM01000003">
    <property type="protein sequence ID" value="GGC87626.1"/>
    <property type="molecule type" value="Genomic_DNA"/>
</dbReference>
<reference evidence="4" key="1">
    <citation type="journal article" date="2019" name="Int. J. Syst. Evol. Microbiol.">
        <title>The Global Catalogue of Microorganisms (GCM) 10K type strain sequencing project: providing services to taxonomists for standard genome sequencing and annotation.</title>
        <authorList>
            <consortium name="The Broad Institute Genomics Platform"/>
            <consortium name="The Broad Institute Genome Sequencing Center for Infectious Disease"/>
            <person name="Wu L."/>
            <person name="Ma J."/>
        </authorList>
    </citation>
    <scope>NUCLEOTIDE SEQUENCE [LARGE SCALE GENOMIC DNA]</scope>
    <source>
        <strain evidence="4">CGMCC 1.15122</strain>
    </source>
</reference>
<name>A0ABQ1NYD7_9GAMM</name>
<evidence type="ECO:0000313" key="3">
    <source>
        <dbReference type="EMBL" id="GGC87626.1"/>
    </source>
</evidence>
<proteinExistence type="predicted"/>
<feature type="signal peptide" evidence="1">
    <location>
        <begin position="1"/>
        <end position="21"/>
    </location>
</feature>
<dbReference type="PANTHER" id="PTHR38342:SF2">
    <property type="entry name" value="INNER MEMBRANE OR EXPORTED"/>
    <property type="match status" value="1"/>
</dbReference>
<dbReference type="CDD" id="cd14797">
    <property type="entry name" value="DUF302"/>
    <property type="match status" value="1"/>
</dbReference>
<accession>A0ABQ1NYD7</accession>
<dbReference type="InterPro" id="IPR035923">
    <property type="entry name" value="TT1751-like_sf"/>
</dbReference>
<dbReference type="InterPro" id="IPR005180">
    <property type="entry name" value="DUF302"/>
</dbReference>
<feature type="domain" description="DUF302" evidence="2">
    <location>
        <begin position="58"/>
        <end position="119"/>
    </location>
</feature>
<dbReference type="RefSeq" id="WP_229755514.1">
    <property type="nucleotide sequence ID" value="NZ_BMHM01000003.1"/>
</dbReference>
<dbReference type="Proteomes" id="UP000597301">
    <property type="component" value="Unassembled WGS sequence"/>
</dbReference>
<protein>
    <recommendedName>
        <fullName evidence="2">DUF302 domain-containing protein</fullName>
    </recommendedName>
</protein>
<dbReference type="PANTHER" id="PTHR38342">
    <property type="entry name" value="SLR5037 PROTEIN"/>
    <property type="match status" value="1"/>
</dbReference>
<organism evidence="3 4">
    <name type="scientific">Vreelandella lutescens</name>
    <dbReference type="NCBI Taxonomy" id="1602943"/>
    <lineage>
        <taxon>Bacteria</taxon>
        <taxon>Pseudomonadati</taxon>
        <taxon>Pseudomonadota</taxon>
        <taxon>Gammaproteobacteria</taxon>
        <taxon>Oceanospirillales</taxon>
        <taxon>Halomonadaceae</taxon>
        <taxon>Vreelandella</taxon>
    </lineage>
</organism>
<dbReference type="Pfam" id="PF03625">
    <property type="entry name" value="DUF302"/>
    <property type="match status" value="1"/>
</dbReference>
<keyword evidence="4" id="KW-1185">Reference proteome</keyword>
<dbReference type="SUPFAM" id="SSF103247">
    <property type="entry name" value="TT1751-like"/>
    <property type="match status" value="1"/>
</dbReference>
<comment type="caution">
    <text evidence="3">The sequence shown here is derived from an EMBL/GenBank/DDBJ whole genome shotgun (WGS) entry which is preliminary data.</text>
</comment>
<gene>
    <name evidence="3" type="ORF">GCM10011382_17190</name>
</gene>
<evidence type="ECO:0000313" key="4">
    <source>
        <dbReference type="Proteomes" id="UP000597301"/>
    </source>
</evidence>
<evidence type="ECO:0000259" key="2">
    <source>
        <dbReference type="Pfam" id="PF03625"/>
    </source>
</evidence>